<dbReference type="AlphaFoldDB" id="A0A8J2RVY0"/>
<dbReference type="SUPFAM" id="SSF49606">
    <property type="entry name" value="Neurophysin II"/>
    <property type="match status" value="1"/>
</dbReference>
<evidence type="ECO:0000313" key="7">
    <source>
        <dbReference type="EMBL" id="CAH0110436.1"/>
    </source>
</evidence>
<evidence type="ECO:0000256" key="2">
    <source>
        <dbReference type="ARBA" id="ARBA00007369"/>
    </source>
</evidence>
<accession>A0A8J2RVY0</accession>
<dbReference type="InterPro" id="IPR033113">
    <property type="entry name" value="PLA2_histidine"/>
</dbReference>
<evidence type="ECO:0000313" key="8">
    <source>
        <dbReference type="Proteomes" id="UP000789390"/>
    </source>
</evidence>
<dbReference type="Proteomes" id="UP000789390">
    <property type="component" value="Unassembled WGS sequence"/>
</dbReference>
<dbReference type="GO" id="GO:0005185">
    <property type="term" value="F:neurohypophyseal hormone activity"/>
    <property type="evidence" value="ECO:0007669"/>
    <property type="project" value="InterPro"/>
</dbReference>
<proteinExistence type="inferred from homology"/>
<sequence length="171" mass="18664">MAGLWILCLIAVSMTEMIIPLTAKPCFITNCPPGGKRSSELVESSSYLEVEEQMSHQCAPCGPAGKGTCFGANLCCGSHFGCFFQTEETKICLLTNLKSTQSCDQRFWKTYFKTASCSLNGDKIDGICVADKLCCSLDQCKPNLVCQGASKRNRNQGNERTISQSIFSDDK</sequence>
<dbReference type="Gene3D" id="2.60.9.10">
    <property type="entry name" value="Neurohypophysial hormone domain"/>
    <property type="match status" value="1"/>
</dbReference>
<gene>
    <name evidence="7" type="ORF">DGAL_LOCUS14003</name>
</gene>
<dbReference type="EMBL" id="CAKKLH010000303">
    <property type="protein sequence ID" value="CAH0110436.1"/>
    <property type="molecule type" value="Genomic_DNA"/>
</dbReference>
<evidence type="ECO:0000256" key="6">
    <source>
        <dbReference type="SAM" id="SignalP"/>
    </source>
</evidence>
<dbReference type="GO" id="GO:0030141">
    <property type="term" value="C:secretory granule"/>
    <property type="evidence" value="ECO:0007669"/>
    <property type="project" value="TreeGrafter"/>
</dbReference>
<dbReference type="GO" id="GO:0005615">
    <property type="term" value="C:extracellular space"/>
    <property type="evidence" value="ECO:0007669"/>
    <property type="project" value="TreeGrafter"/>
</dbReference>
<dbReference type="SMART" id="SM00003">
    <property type="entry name" value="NH"/>
    <property type="match status" value="1"/>
</dbReference>
<dbReference type="PROSITE" id="PS00264">
    <property type="entry name" value="NEUROHYPOPHYS_HORM"/>
    <property type="match status" value="1"/>
</dbReference>
<comment type="caution">
    <text evidence="7">The sequence shown here is derived from an EMBL/GenBank/DDBJ whole genome shotgun (WGS) entry which is preliminary data.</text>
</comment>
<keyword evidence="4 6" id="KW-0732">Signal</keyword>
<reference evidence="7" key="1">
    <citation type="submission" date="2021-11" db="EMBL/GenBank/DDBJ databases">
        <authorList>
            <person name="Schell T."/>
        </authorList>
    </citation>
    <scope>NUCLEOTIDE SEQUENCE</scope>
    <source>
        <strain evidence="7">M5</strain>
    </source>
</reference>
<name>A0A8J2RVY0_9CRUS</name>
<dbReference type="PANTHER" id="PTHR11681">
    <property type="entry name" value="NEUROPHYSIN"/>
    <property type="match status" value="1"/>
</dbReference>
<feature type="chain" id="PRO_5035172547" evidence="6">
    <location>
        <begin position="16"/>
        <end position="171"/>
    </location>
</feature>
<protein>
    <submittedName>
        <fullName evidence="7">Uncharacterized protein</fullName>
    </submittedName>
</protein>
<feature type="signal peptide" evidence="6">
    <location>
        <begin position="1"/>
        <end position="15"/>
    </location>
</feature>
<keyword evidence="5" id="KW-1015">Disulfide bond</keyword>
<keyword evidence="3" id="KW-0964">Secreted</keyword>
<comment type="similarity">
    <text evidence="2">Belongs to the vasopressin/oxytocin family.</text>
</comment>
<evidence type="ECO:0000256" key="4">
    <source>
        <dbReference type="ARBA" id="ARBA00022729"/>
    </source>
</evidence>
<comment type="subcellular location">
    <subcellularLocation>
        <location evidence="1">Secreted</location>
    </subcellularLocation>
</comment>
<evidence type="ECO:0000256" key="5">
    <source>
        <dbReference type="ARBA" id="ARBA00023157"/>
    </source>
</evidence>
<dbReference type="Pfam" id="PF00184">
    <property type="entry name" value="Hormone_5"/>
    <property type="match status" value="1"/>
</dbReference>
<dbReference type="InterPro" id="IPR036387">
    <property type="entry name" value="Neurhyp_horm_dom_sf"/>
</dbReference>
<evidence type="ECO:0000256" key="3">
    <source>
        <dbReference type="ARBA" id="ARBA00022525"/>
    </source>
</evidence>
<organism evidence="7 8">
    <name type="scientific">Daphnia galeata</name>
    <dbReference type="NCBI Taxonomy" id="27404"/>
    <lineage>
        <taxon>Eukaryota</taxon>
        <taxon>Metazoa</taxon>
        <taxon>Ecdysozoa</taxon>
        <taxon>Arthropoda</taxon>
        <taxon>Crustacea</taxon>
        <taxon>Branchiopoda</taxon>
        <taxon>Diplostraca</taxon>
        <taxon>Cladocera</taxon>
        <taxon>Anomopoda</taxon>
        <taxon>Daphniidae</taxon>
        <taxon>Daphnia</taxon>
    </lineage>
</organism>
<dbReference type="PANTHER" id="PTHR11681:SF5">
    <property type="entry name" value="ISOTOCIN"/>
    <property type="match status" value="1"/>
</dbReference>
<dbReference type="InterPro" id="IPR000981">
    <property type="entry name" value="Neurhyp_horm"/>
</dbReference>
<evidence type="ECO:0000256" key="1">
    <source>
        <dbReference type="ARBA" id="ARBA00004613"/>
    </source>
</evidence>
<keyword evidence="8" id="KW-1185">Reference proteome</keyword>
<dbReference type="InterPro" id="IPR022423">
    <property type="entry name" value="Neurohypophysial_hormone_CS"/>
</dbReference>
<dbReference type="PROSITE" id="PS00118">
    <property type="entry name" value="PA2_HIS"/>
    <property type="match status" value="1"/>
</dbReference>
<dbReference type="OrthoDB" id="10056056at2759"/>